<keyword evidence="5 7" id="KW-0472">Membrane</keyword>
<feature type="transmembrane region" description="Helical" evidence="7">
    <location>
        <begin position="153"/>
        <end position="172"/>
    </location>
</feature>
<feature type="transmembrane region" description="Helical" evidence="7">
    <location>
        <begin position="406"/>
        <end position="428"/>
    </location>
</feature>
<feature type="transmembrane region" description="Helical" evidence="7">
    <location>
        <begin position="374"/>
        <end position="394"/>
    </location>
</feature>
<dbReference type="EMBL" id="JBEZVI010000028">
    <property type="protein sequence ID" value="MEU3713675.1"/>
    <property type="molecule type" value="Genomic_DNA"/>
</dbReference>
<feature type="transmembrane region" description="Helical" evidence="7">
    <location>
        <begin position="212"/>
        <end position="230"/>
    </location>
</feature>
<comment type="caution">
    <text evidence="8">The sequence shown here is derived from an EMBL/GenBank/DDBJ whole genome shotgun (WGS) entry which is preliminary data.</text>
</comment>
<feature type="transmembrane region" description="Helical" evidence="7">
    <location>
        <begin position="115"/>
        <end position="141"/>
    </location>
</feature>
<evidence type="ECO:0000256" key="6">
    <source>
        <dbReference type="SAM" id="MobiDB-lite"/>
    </source>
</evidence>
<evidence type="ECO:0000256" key="1">
    <source>
        <dbReference type="ARBA" id="ARBA00004651"/>
    </source>
</evidence>
<feature type="transmembrane region" description="Helical" evidence="7">
    <location>
        <begin position="72"/>
        <end position="94"/>
    </location>
</feature>
<feature type="transmembrane region" description="Helical" evidence="7">
    <location>
        <begin position="350"/>
        <end position="368"/>
    </location>
</feature>
<proteinExistence type="predicted"/>
<dbReference type="RefSeq" id="WP_078654106.1">
    <property type="nucleotide sequence ID" value="NZ_JBEZVI010000028.1"/>
</dbReference>
<evidence type="ECO:0000256" key="2">
    <source>
        <dbReference type="ARBA" id="ARBA00022475"/>
    </source>
</evidence>
<evidence type="ECO:0000313" key="8">
    <source>
        <dbReference type="EMBL" id="MEU3713675.1"/>
    </source>
</evidence>
<feature type="region of interest" description="Disordered" evidence="6">
    <location>
        <begin position="1"/>
        <end position="35"/>
    </location>
</feature>
<dbReference type="PIRSF" id="PIRSF006060">
    <property type="entry name" value="AA_transporter"/>
    <property type="match status" value="1"/>
</dbReference>
<comment type="subcellular location">
    <subcellularLocation>
        <location evidence="1">Cell membrane</location>
        <topology evidence="1">Multi-pass membrane protein</topology>
    </subcellularLocation>
</comment>
<protein>
    <submittedName>
        <fullName evidence="8">Amino acid permease</fullName>
    </submittedName>
</protein>
<keyword evidence="9" id="KW-1185">Reference proteome</keyword>
<dbReference type="InterPro" id="IPR050367">
    <property type="entry name" value="APC_superfamily"/>
</dbReference>
<evidence type="ECO:0000313" key="9">
    <source>
        <dbReference type="Proteomes" id="UP001550853"/>
    </source>
</evidence>
<feature type="compositionally biased region" description="Pro residues" evidence="6">
    <location>
        <begin position="1"/>
        <end position="31"/>
    </location>
</feature>
<dbReference type="Pfam" id="PF13520">
    <property type="entry name" value="AA_permease_2"/>
    <property type="match status" value="1"/>
</dbReference>
<name>A0ABV2Z6P1_9ACTN</name>
<dbReference type="Proteomes" id="UP001550853">
    <property type="component" value="Unassembled WGS sequence"/>
</dbReference>
<organism evidence="8 9">
    <name type="scientific">Streptomyces catenulae</name>
    <dbReference type="NCBI Taxonomy" id="66875"/>
    <lineage>
        <taxon>Bacteria</taxon>
        <taxon>Bacillati</taxon>
        <taxon>Actinomycetota</taxon>
        <taxon>Actinomycetes</taxon>
        <taxon>Kitasatosporales</taxon>
        <taxon>Streptomycetaceae</taxon>
        <taxon>Streptomyces</taxon>
    </lineage>
</organism>
<feature type="transmembrane region" description="Helical" evidence="7">
    <location>
        <begin position="179"/>
        <end position="200"/>
    </location>
</feature>
<keyword evidence="4 7" id="KW-1133">Transmembrane helix</keyword>
<reference evidence="8 9" key="1">
    <citation type="submission" date="2024-06" db="EMBL/GenBank/DDBJ databases">
        <title>The Natural Products Discovery Center: Release of the First 8490 Sequenced Strains for Exploring Actinobacteria Biosynthetic Diversity.</title>
        <authorList>
            <person name="Kalkreuter E."/>
            <person name="Kautsar S.A."/>
            <person name="Yang D."/>
            <person name="Bader C.D."/>
            <person name="Teijaro C.N."/>
            <person name="Fluegel L."/>
            <person name="Davis C.M."/>
            <person name="Simpson J.R."/>
            <person name="Lauterbach L."/>
            <person name="Steele A.D."/>
            <person name="Gui C."/>
            <person name="Meng S."/>
            <person name="Li G."/>
            <person name="Viehrig K."/>
            <person name="Ye F."/>
            <person name="Su P."/>
            <person name="Kiefer A.F."/>
            <person name="Nichols A."/>
            <person name="Cepeda A.J."/>
            <person name="Yan W."/>
            <person name="Fan B."/>
            <person name="Jiang Y."/>
            <person name="Adhikari A."/>
            <person name="Zheng C.-J."/>
            <person name="Schuster L."/>
            <person name="Cowan T.M."/>
            <person name="Smanski M.J."/>
            <person name="Chevrette M.G."/>
            <person name="De Carvalho L.P.S."/>
            <person name="Shen B."/>
        </authorList>
    </citation>
    <scope>NUCLEOTIDE SEQUENCE [LARGE SCALE GENOMIC DNA]</scope>
    <source>
        <strain evidence="8 9">NPDC033039</strain>
    </source>
</reference>
<evidence type="ECO:0000256" key="4">
    <source>
        <dbReference type="ARBA" id="ARBA00022989"/>
    </source>
</evidence>
<evidence type="ECO:0000256" key="7">
    <source>
        <dbReference type="SAM" id="Phobius"/>
    </source>
</evidence>
<gene>
    <name evidence="8" type="ORF">AB0E61_26715</name>
</gene>
<feature type="transmembrane region" description="Helical" evidence="7">
    <location>
        <begin position="295"/>
        <end position="316"/>
    </location>
</feature>
<dbReference type="Gene3D" id="1.20.1740.10">
    <property type="entry name" value="Amino acid/polyamine transporter I"/>
    <property type="match status" value="1"/>
</dbReference>
<dbReference type="PANTHER" id="PTHR42770">
    <property type="entry name" value="AMINO ACID TRANSPORTER-RELATED"/>
    <property type="match status" value="1"/>
</dbReference>
<keyword evidence="2" id="KW-1003">Cell membrane</keyword>
<feature type="transmembrane region" description="Helical" evidence="7">
    <location>
        <begin position="251"/>
        <end position="275"/>
    </location>
</feature>
<sequence>MAPATPPRNRPAQPGRPPRPPHPAAPAPAGGPAPTGRLNLAQGTALYVGAVLGTGVLALPGLTARAAGPASLLAWAALVLMSVPLAATFAALAARQPDPGGVSTYVRRAFGNRAATVVGWWFYLGAPVGIPALALFGASYLERSTGGGPAATTGYAAALLLAGFLANAFGVRVSGRVQLLLSGALALLLVLGIAVALPHADPARLHPFAPHGWSAIGPAAALLVWSFTGWETVTHLSAEFAHPRRDIKRATAAALLTIGVLYLALAAVTVLSLGAAAGTSATSLAALLELGFGPLGAVLAGVIAILTTLGTMNAYIAGTAKLGAALARDGALPRALGTGAEPGGVPRRSLAVVAAIAAAVFLAATLTGTPVQPLVLSTTACLGAVYALGSAAGARILRPYTRWGTAAAVVSLLLICVLLALTGAYLLWPVLLTAAALLWCRRPSQIP</sequence>
<dbReference type="InterPro" id="IPR002293">
    <property type="entry name" value="AA/rel_permease1"/>
</dbReference>
<evidence type="ECO:0000256" key="3">
    <source>
        <dbReference type="ARBA" id="ARBA00022692"/>
    </source>
</evidence>
<accession>A0ABV2Z6P1</accession>
<dbReference type="PANTHER" id="PTHR42770:SF13">
    <property type="entry name" value="L-METHIONINE_BRANCHED-CHAIN AMINO ACID EXPORTER YJEH"/>
    <property type="match status" value="1"/>
</dbReference>
<evidence type="ECO:0000256" key="5">
    <source>
        <dbReference type="ARBA" id="ARBA00023136"/>
    </source>
</evidence>
<keyword evidence="3 7" id="KW-0812">Transmembrane</keyword>
<feature type="transmembrane region" description="Helical" evidence="7">
    <location>
        <begin position="45"/>
        <end position="66"/>
    </location>
</feature>